<protein>
    <submittedName>
        <fullName evidence="1">Uncharacterized protein</fullName>
    </submittedName>
</protein>
<name>A0A176S4Z6_9GAMM</name>
<accession>A0A176S4Z6</accession>
<evidence type="ECO:0000313" key="1">
    <source>
        <dbReference type="EMBL" id="OAD22949.1"/>
    </source>
</evidence>
<gene>
    <name evidence="1" type="ORF">THIOM_001228</name>
</gene>
<dbReference type="Proteomes" id="UP000076962">
    <property type="component" value="Unassembled WGS sequence"/>
</dbReference>
<dbReference type="EMBL" id="LUTY01000641">
    <property type="protein sequence ID" value="OAD22949.1"/>
    <property type="molecule type" value="Genomic_DNA"/>
</dbReference>
<evidence type="ECO:0000313" key="2">
    <source>
        <dbReference type="Proteomes" id="UP000076962"/>
    </source>
</evidence>
<comment type="caution">
    <text evidence="1">The sequence shown here is derived from an EMBL/GenBank/DDBJ whole genome shotgun (WGS) entry which is preliminary data.</text>
</comment>
<reference evidence="1 2" key="1">
    <citation type="submission" date="2016-05" db="EMBL/GenBank/DDBJ databases">
        <title>Single-cell genome of chain-forming Candidatus Thiomargarita nelsonii and comparison to other large sulfur-oxidizing bacteria.</title>
        <authorList>
            <person name="Winkel M."/>
            <person name="Salman V."/>
            <person name="Woyke T."/>
            <person name="Schulz-Vogt H."/>
            <person name="Richter M."/>
            <person name="Flood B."/>
            <person name="Bailey J."/>
            <person name="Amann R."/>
            <person name="Mussmann M."/>
        </authorList>
    </citation>
    <scope>NUCLEOTIDE SEQUENCE [LARGE SCALE GENOMIC DNA]</scope>
    <source>
        <strain evidence="1 2">THI036</strain>
    </source>
</reference>
<proteinExistence type="predicted"/>
<organism evidence="1 2">
    <name type="scientific">Candidatus Thiomargarita nelsonii</name>
    <dbReference type="NCBI Taxonomy" id="1003181"/>
    <lineage>
        <taxon>Bacteria</taxon>
        <taxon>Pseudomonadati</taxon>
        <taxon>Pseudomonadota</taxon>
        <taxon>Gammaproteobacteria</taxon>
        <taxon>Thiotrichales</taxon>
        <taxon>Thiotrichaceae</taxon>
        <taxon>Thiomargarita</taxon>
    </lineage>
</organism>
<dbReference type="AlphaFoldDB" id="A0A176S4Z6"/>
<sequence length="59" mass="6987">MSRHIDSLCVITQFLKFHKAQTFLKNFSVRYQNNINNFSKCFRNHSKLLKLLILNTGTN</sequence>
<keyword evidence="2" id="KW-1185">Reference proteome</keyword>